<dbReference type="Proteomes" id="UP001054889">
    <property type="component" value="Unassembled WGS sequence"/>
</dbReference>
<sequence length="102" mass="11245">MQFTESARAKASANASPKMSPDIQDNHPRKRHSLPMTNGKQDSSPRMQRSSSQAQQNVKSNGTVPHSSSGECFILLHRSRTRDGTFEDCAEQQNVGDMPSNT</sequence>
<evidence type="ECO:0000256" key="1">
    <source>
        <dbReference type="SAM" id="MobiDB-lite"/>
    </source>
</evidence>
<reference evidence="2" key="1">
    <citation type="journal article" date="2018" name="DNA Res.">
        <title>Multiple hybrid de novo genome assembly of finger millet, an orphan allotetraploid crop.</title>
        <authorList>
            <person name="Hatakeyama M."/>
            <person name="Aluri S."/>
            <person name="Balachadran M.T."/>
            <person name="Sivarajan S.R."/>
            <person name="Patrignani A."/>
            <person name="Gruter S."/>
            <person name="Poveda L."/>
            <person name="Shimizu-Inatsugi R."/>
            <person name="Baeten J."/>
            <person name="Francoijs K.J."/>
            <person name="Nataraja K.N."/>
            <person name="Reddy Y.A.N."/>
            <person name="Phadnis S."/>
            <person name="Ravikumar R.L."/>
            <person name="Schlapbach R."/>
            <person name="Sreeman S.M."/>
            <person name="Shimizu K.K."/>
        </authorList>
    </citation>
    <scope>NUCLEOTIDE SEQUENCE</scope>
</reference>
<feature type="compositionally biased region" description="Polar residues" evidence="1">
    <location>
        <begin position="35"/>
        <end position="70"/>
    </location>
</feature>
<feature type="region of interest" description="Disordered" evidence="1">
    <location>
        <begin position="1"/>
        <end position="70"/>
    </location>
</feature>
<reference evidence="2" key="2">
    <citation type="submission" date="2021-12" db="EMBL/GenBank/DDBJ databases">
        <title>Resequencing data analysis of finger millet.</title>
        <authorList>
            <person name="Hatakeyama M."/>
            <person name="Aluri S."/>
            <person name="Balachadran M.T."/>
            <person name="Sivarajan S.R."/>
            <person name="Poveda L."/>
            <person name="Shimizu-Inatsugi R."/>
            <person name="Schlapbach R."/>
            <person name="Sreeman S.M."/>
            <person name="Shimizu K.K."/>
        </authorList>
    </citation>
    <scope>NUCLEOTIDE SEQUENCE</scope>
</reference>
<organism evidence="2 3">
    <name type="scientific">Eleusine coracana subsp. coracana</name>
    <dbReference type="NCBI Taxonomy" id="191504"/>
    <lineage>
        <taxon>Eukaryota</taxon>
        <taxon>Viridiplantae</taxon>
        <taxon>Streptophyta</taxon>
        <taxon>Embryophyta</taxon>
        <taxon>Tracheophyta</taxon>
        <taxon>Spermatophyta</taxon>
        <taxon>Magnoliopsida</taxon>
        <taxon>Liliopsida</taxon>
        <taxon>Poales</taxon>
        <taxon>Poaceae</taxon>
        <taxon>PACMAD clade</taxon>
        <taxon>Chloridoideae</taxon>
        <taxon>Cynodonteae</taxon>
        <taxon>Eleusininae</taxon>
        <taxon>Eleusine</taxon>
    </lineage>
</organism>
<evidence type="ECO:0000313" key="2">
    <source>
        <dbReference type="EMBL" id="GJN01433.1"/>
    </source>
</evidence>
<evidence type="ECO:0000313" key="3">
    <source>
        <dbReference type="Proteomes" id="UP001054889"/>
    </source>
</evidence>
<comment type="caution">
    <text evidence="2">The sequence shown here is derived from an EMBL/GenBank/DDBJ whole genome shotgun (WGS) entry which is preliminary data.</text>
</comment>
<keyword evidence="3" id="KW-1185">Reference proteome</keyword>
<dbReference type="EMBL" id="BQKI01000009">
    <property type="protein sequence ID" value="GJN01433.1"/>
    <property type="molecule type" value="Genomic_DNA"/>
</dbReference>
<name>A0AAV5CTW7_ELECO</name>
<gene>
    <name evidence="2" type="primary">ga18700</name>
    <name evidence="2" type="ORF">PR202_ga18700</name>
</gene>
<dbReference type="AlphaFoldDB" id="A0AAV5CTW7"/>
<proteinExistence type="predicted"/>
<protein>
    <submittedName>
        <fullName evidence="2">Uncharacterized protein</fullName>
    </submittedName>
</protein>
<accession>A0AAV5CTW7</accession>